<dbReference type="NCBIfam" id="NF046042">
    <property type="entry name" value="LicT"/>
    <property type="match status" value="1"/>
</dbReference>
<dbReference type="PANTHER" id="PTHR30185:SF15">
    <property type="entry name" value="CRYPTIC BETA-GLUCOSIDE BGL OPERON ANTITERMINATOR"/>
    <property type="match status" value="1"/>
</dbReference>
<feature type="domain" description="PRD" evidence="1">
    <location>
        <begin position="65"/>
        <end position="170"/>
    </location>
</feature>
<dbReference type="Pfam" id="PF03123">
    <property type="entry name" value="CAT_RBD"/>
    <property type="match status" value="1"/>
</dbReference>
<accession>A0AA47EH78</accession>
<dbReference type="AlphaFoldDB" id="A0AA47EH78"/>
<dbReference type="GO" id="GO:0006355">
    <property type="term" value="P:regulation of DNA-templated transcription"/>
    <property type="evidence" value="ECO:0007669"/>
    <property type="project" value="InterPro"/>
</dbReference>
<evidence type="ECO:0000259" key="1">
    <source>
        <dbReference type="PROSITE" id="PS51372"/>
    </source>
</evidence>
<dbReference type="Proteomes" id="UP001164733">
    <property type="component" value="Chromosome"/>
</dbReference>
<gene>
    <name evidence="2" type="ORF">LL038_21900</name>
</gene>
<dbReference type="InterPro" id="IPR050661">
    <property type="entry name" value="BglG_antiterminators"/>
</dbReference>
<feature type="domain" description="PRD" evidence="1">
    <location>
        <begin position="173"/>
        <end position="281"/>
    </location>
</feature>
<dbReference type="RefSeq" id="WP_216120698.1">
    <property type="nucleotide sequence ID" value="NZ_CP086140.1"/>
</dbReference>
<proteinExistence type="predicted"/>
<evidence type="ECO:0000313" key="3">
    <source>
        <dbReference type="Proteomes" id="UP001164733"/>
    </source>
</evidence>
<organism evidence="2 3">
    <name type="scientific">Clostridium estertheticum</name>
    <dbReference type="NCBI Taxonomy" id="238834"/>
    <lineage>
        <taxon>Bacteria</taxon>
        <taxon>Bacillati</taxon>
        <taxon>Bacillota</taxon>
        <taxon>Clostridia</taxon>
        <taxon>Eubacteriales</taxon>
        <taxon>Clostridiaceae</taxon>
        <taxon>Clostridium</taxon>
    </lineage>
</organism>
<dbReference type="PANTHER" id="PTHR30185">
    <property type="entry name" value="CRYPTIC BETA-GLUCOSIDE BGL OPERON ANTITERMINATOR"/>
    <property type="match status" value="1"/>
</dbReference>
<dbReference type="Pfam" id="PF00874">
    <property type="entry name" value="PRD"/>
    <property type="match status" value="2"/>
</dbReference>
<dbReference type="InterPro" id="IPR011608">
    <property type="entry name" value="PRD"/>
</dbReference>
<dbReference type="InterPro" id="IPR004341">
    <property type="entry name" value="CAT_RNA-bd_dom"/>
</dbReference>
<dbReference type="GO" id="GO:0003723">
    <property type="term" value="F:RNA binding"/>
    <property type="evidence" value="ECO:0007669"/>
    <property type="project" value="InterPro"/>
</dbReference>
<reference evidence="2" key="1">
    <citation type="submission" date="2021-11" db="EMBL/GenBank/DDBJ databases">
        <title>Clostridia strains as spoilage organisms.</title>
        <authorList>
            <person name="Wambui J."/>
            <person name="Stevens M.J.A."/>
            <person name="Stephan R."/>
        </authorList>
    </citation>
    <scope>NUCLEOTIDE SEQUENCE</scope>
    <source>
        <strain evidence="2">CF009</strain>
    </source>
</reference>
<evidence type="ECO:0000313" key="2">
    <source>
        <dbReference type="EMBL" id="WAG60162.1"/>
    </source>
</evidence>
<dbReference type="EMBL" id="CP086239">
    <property type="protein sequence ID" value="WAG60162.1"/>
    <property type="molecule type" value="Genomic_DNA"/>
</dbReference>
<dbReference type="SMART" id="SM01061">
    <property type="entry name" value="CAT_RBD"/>
    <property type="match status" value="1"/>
</dbReference>
<protein>
    <submittedName>
        <fullName evidence="2">PRD domain-containing protein</fullName>
    </submittedName>
</protein>
<dbReference type="PROSITE" id="PS51372">
    <property type="entry name" value="PRD_2"/>
    <property type="match status" value="2"/>
</dbReference>
<sequence length="281" mass="32854">MIIKKIFNNNAIVVKEPDKHEFVVMGCGIAFKKSVGEKVDEHLIEKTFILKQKDASEKFKLLLEDVPAQHVSLCYDIIEYAKNILGVELNDYLYVTLTDHVSNALKIYDEGFNCTNPLIWEIKKIYPKEFKVGLKALEFIENETSKKLTEDEAGNIALHLINAQSNSAFNKVEDVASQTKKIQDILNIVKYTYSIILDENSINYERFVTHLRFFFQRLNKKEKIDEIESDDDFLFAQIKKKYKDAYVCMCKIEKYLELELSCEEQLYLTVHIQRVTQRKIK</sequence>
<name>A0AA47EH78_9CLOT</name>